<accession>J9GRB3</accession>
<name>J9GRB3_9ZZZZ</name>
<sequence length="252" mass="29585">MKKHVMKKSVMKGSVMKGPAFSVIQQELENFVDPEKQRILPRFFKTGKGEYGEGDRFLGVAVPHIREVAKRHRDASLEDIDALLQSPWHECRFCALVLLVDRFTRASAAEERAALYAFYLARTDRINNWDLVDASAPRIVGGYLLDRSREDLYRLADSPWLWDQRIAVVANWYLIRYGQYTDLLALAEKLLHHPHDLMHKAIGWMLRELGKRDRDLLVQFLEKHRLEMPRTMLRYAIEKFSPEERRYFLGKA</sequence>
<organism evidence="1">
    <name type="scientific">gut metagenome</name>
    <dbReference type="NCBI Taxonomy" id="749906"/>
    <lineage>
        <taxon>unclassified sequences</taxon>
        <taxon>metagenomes</taxon>
        <taxon>organismal metagenomes</taxon>
    </lineage>
</organism>
<dbReference type="PANTHER" id="PTHR34070:SF1">
    <property type="entry name" value="DNA ALKYLATION REPAIR PROTEIN"/>
    <property type="match status" value="1"/>
</dbReference>
<comment type="caution">
    <text evidence="1">The sequence shown here is derived from an EMBL/GenBank/DDBJ whole genome shotgun (WGS) entry which is preliminary data.</text>
</comment>
<reference evidence="1" key="1">
    <citation type="journal article" date="2012" name="PLoS ONE">
        <title>Gene sets for utilization of primary and secondary nutrition supplies in the distal gut of endangered iberian lynx.</title>
        <authorList>
            <person name="Alcaide M."/>
            <person name="Messina E."/>
            <person name="Richter M."/>
            <person name="Bargiela R."/>
            <person name="Peplies J."/>
            <person name="Huws S.A."/>
            <person name="Newbold C.J."/>
            <person name="Golyshin P.N."/>
            <person name="Simon M.A."/>
            <person name="Lopez G."/>
            <person name="Yakimov M.M."/>
            <person name="Ferrer M."/>
        </authorList>
    </citation>
    <scope>NUCLEOTIDE SEQUENCE</scope>
</reference>
<gene>
    <name evidence="1" type="ORF">EVA_09244</name>
</gene>
<dbReference type="SUPFAM" id="SSF48371">
    <property type="entry name" value="ARM repeat"/>
    <property type="match status" value="1"/>
</dbReference>
<proteinExistence type="predicted"/>
<dbReference type="AlphaFoldDB" id="J9GRB3"/>
<dbReference type="CDD" id="cd06561">
    <property type="entry name" value="AlkD_like"/>
    <property type="match status" value="1"/>
</dbReference>
<dbReference type="EMBL" id="AMCI01002455">
    <property type="protein sequence ID" value="EJX02650.1"/>
    <property type="molecule type" value="Genomic_DNA"/>
</dbReference>
<dbReference type="InterPro" id="IPR016024">
    <property type="entry name" value="ARM-type_fold"/>
</dbReference>
<dbReference type="Gene3D" id="1.25.10.90">
    <property type="match status" value="1"/>
</dbReference>
<protein>
    <submittedName>
        <fullName evidence="1">DNA alkylation repair enzyme</fullName>
    </submittedName>
</protein>
<evidence type="ECO:0000313" key="1">
    <source>
        <dbReference type="EMBL" id="EJX02650.1"/>
    </source>
</evidence>
<dbReference type="PANTHER" id="PTHR34070">
    <property type="entry name" value="ARMADILLO-TYPE FOLD"/>
    <property type="match status" value="1"/>
</dbReference>
<dbReference type="InterPro" id="IPR014825">
    <property type="entry name" value="DNA_alkylation"/>
</dbReference>
<dbReference type="Pfam" id="PF08713">
    <property type="entry name" value="DNA_alkylation"/>
    <property type="match status" value="1"/>
</dbReference>